<proteinExistence type="predicted"/>
<gene>
    <name evidence="2" type="ORF">PV06_07811</name>
</gene>
<dbReference type="VEuPathDB" id="FungiDB:PV06_07811"/>
<evidence type="ECO:0000313" key="2">
    <source>
        <dbReference type="EMBL" id="KIW40630.1"/>
    </source>
</evidence>
<feature type="compositionally biased region" description="Acidic residues" evidence="1">
    <location>
        <begin position="264"/>
        <end position="276"/>
    </location>
</feature>
<reference evidence="2 3" key="1">
    <citation type="submission" date="2015-01" db="EMBL/GenBank/DDBJ databases">
        <title>The Genome Sequence of Exophiala oligosperma CBS72588.</title>
        <authorList>
            <consortium name="The Broad Institute Genomics Platform"/>
            <person name="Cuomo C."/>
            <person name="de Hoog S."/>
            <person name="Gorbushina A."/>
            <person name="Stielow B."/>
            <person name="Teixiera M."/>
            <person name="Abouelleil A."/>
            <person name="Chapman S.B."/>
            <person name="Priest M."/>
            <person name="Young S.K."/>
            <person name="Wortman J."/>
            <person name="Nusbaum C."/>
            <person name="Birren B."/>
        </authorList>
    </citation>
    <scope>NUCLEOTIDE SEQUENCE [LARGE SCALE GENOMIC DNA]</scope>
    <source>
        <strain evidence="2 3">CBS 72588</strain>
    </source>
</reference>
<name>A0A0D2DDW9_9EURO</name>
<dbReference type="EMBL" id="KN847338">
    <property type="protein sequence ID" value="KIW40630.1"/>
    <property type="molecule type" value="Genomic_DNA"/>
</dbReference>
<organism evidence="2 3">
    <name type="scientific">Exophiala oligosperma</name>
    <dbReference type="NCBI Taxonomy" id="215243"/>
    <lineage>
        <taxon>Eukaryota</taxon>
        <taxon>Fungi</taxon>
        <taxon>Dikarya</taxon>
        <taxon>Ascomycota</taxon>
        <taxon>Pezizomycotina</taxon>
        <taxon>Eurotiomycetes</taxon>
        <taxon>Chaetothyriomycetidae</taxon>
        <taxon>Chaetothyriales</taxon>
        <taxon>Herpotrichiellaceae</taxon>
        <taxon>Exophiala</taxon>
    </lineage>
</organism>
<keyword evidence="3" id="KW-1185">Reference proteome</keyword>
<accession>A0A0D2DDW9</accession>
<dbReference type="AlphaFoldDB" id="A0A0D2DDW9"/>
<dbReference type="RefSeq" id="XP_016260846.1">
    <property type="nucleotide sequence ID" value="XM_016409092.1"/>
</dbReference>
<feature type="compositionally biased region" description="Acidic residues" evidence="1">
    <location>
        <begin position="286"/>
        <end position="317"/>
    </location>
</feature>
<dbReference type="HOGENOM" id="CLU_850023_0_0_1"/>
<evidence type="ECO:0000256" key="1">
    <source>
        <dbReference type="SAM" id="MobiDB-lite"/>
    </source>
</evidence>
<sequence>MAAPMAEEVARKVKKYVEVRVLFNDTVASESFLVPASKASRLHDLYLRISRKTDVGGHGLFNLDREDRPGLYTGNLYPVLVVLQENSVQKHHLRHCRWIIVGWDDLQVYTRWYERVVQGSNQGEIFKVEMRLNMTRDKTPLSPEQVAAFKAMRETLTAAGMGEEVLEWQAPPSMLTLDDFKNRNVWEWHPAYAHEATFNYRSIAAVPPTDEWFPLRDPVSPLVTDGTCVACLKTVKELGVPTMGKKALKKAKAKAKRDAAAAAEAEEGEEGEDDDMAGMVEKMEIVDDGEDGEEDEEEDEDEGEEAGGPEDDEMDID</sequence>
<dbReference type="Proteomes" id="UP000053342">
    <property type="component" value="Unassembled WGS sequence"/>
</dbReference>
<protein>
    <submittedName>
        <fullName evidence="2">Uncharacterized protein</fullName>
    </submittedName>
</protein>
<dbReference type="GeneID" id="27359885"/>
<dbReference type="OrthoDB" id="10421031at2759"/>
<feature type="region of interest" description="Disordered" evidence="1">
    <location>
        <begin position="258"/>
        <end position="317"/>
    </location>
</feature>
<evidence type="ECO:0000313" key="3">
    <source>
        <dbReference type="Proteomes" id="UP000053342"/>
    </source>
</evidence>